<dbReference type="InParanoid" id="A0A6J2R9S7"/>
<feature type="compositionally biased region" description="Basic residues" evidence="1">
    <location>
        <begin position="291"/>
        <end position="312"/>
    </location>
</feature>
<feature type="compositionally biased region" description="Polar residues" evidence="1">
    <location>
        <begin position="173"/>
        <end position="186"/>
    </location>
</feature>
<evidence type="ECO:0000313" key="2">
    <source>
        <dbReference type="Proteomes" id="UP000504630"/>
    </source>
</evidence>
<organism evidence="2 3">
    <name type="scientific">Cottoperca gobio</name>
    <name type="common">Frogmouth</name>
    <name type="synonym">Aphritis gobio</name>
    <dbReference type="NCBI Taxonomy" id="56716"/>
    <lineage>
        <taxon>Eukaryota</taxon>
        <taxon>Metazoa</taxon>
        <taxon>Chordata</taxon>
        <taxon>Craniata</taxon>
        <taxon>Vertebrata</taxon>
        <taxon>Euteleostomi</taxon>
        <taxon>Actinopterygii</taxon>
        <taxon>Neopterygii</taxon>
        <taxon>Teleostei</taxon>
        <taxon>Neoteleostei</taxon>
        <taxon>Acanthomorphata</taxon>
        <taxon>Eupercaria</taxon>
        <taxon>Perciformes</taxon>
        <taxon>Notothenioidei</taxon>
        <taxon>Bovichtidae</taxon>
        <taxon>Cottoperca</taxon>
    </lineage>
</organism>
<reference evidence="3" key="1">
    <citation type="submission" date="2025-08" db="UniProtKB">
        <authorList>
            <consortium name="RefSeq"/>
        </authorList>
    </citation>
    <scope>IDENTIFICATION</scope>
</reference>
<feature type="compositionally biased region" description="Basic residues" evidence="1">
    <location>
        <begin position="214"/>
        <end position="256"/>
    </location>
</feature>
<feature type="compositionally biased region" description="Basic residues" evidence="1">
    <location>
        <begin position="270"/>
        <end position="283"/>
    </location>
</feature>
<evidence type="ECO:0000313" key="3">
    <source>
        <dbReference type="RefSeq" id="XP_029307044.1"/>
    </source>
</evidence>
<dbReference type="OrthoDB" id="10070184at2759"/>
<protein>
    <submittedName>
        <fullName evidence="3">Histone H1-like</fullName>
    </submittedName>
</protein>
<sequence length="312" mass="34846">MRRNATPKKSASRGAIGDANNMLITARGNTHLKVIKQIGRPTKTPTGRGLGKAGAKRLGRLLKRAIQQEESPARGKDSLPKTPVRLFKHQIQTEAENAPKTNTTKPASPHAPQLVLSVVSQCKHRGGISMAELKQTLAAGGYNVTKKNKPVTPRLVNDETLVRMTRNATLRLNNKSNTKQVRSSIVKSPKPKGILKQSKTASKYSRGAEQSQRQARKTPKAKGKTRRAAAKSHKPTQKTPKARKTPKPSGKKRRSRTNQAVRKAPGKAQRAARRQPKQKRHPYKSVERQPPRRRPRIKTQQRRVARRRSYHD</sequence>
<feature type="region of interest" description="Disordered" evidence="1">
    <location>
        <begin position="173"/>
        <end position="312"/>
    </location>
</feature>
<accession>A0A6J2R9S7</accession>
<dbReference type="AlphaFoldDB" id="A0A6J2R9S7"/>
<dbReference type="Proteomes" id="UP000504630">
    <property type="component" value="Chromosome 16"/>
</dbReference>
<gene>
    <name evidence="3" type="primary">LOC115021054</name>
</gene>
<dbReference type="RefSeq" id="XP_029307044.1">
    <property type="nucleotide sequence ID" value="XM_029451184.1"/>
</dbReference>
<feature type="compositionally biased region" description="Polar residues" evidence="1">
    <location>
        <begin position="197"/>
        <end position="213"/>
    </location>
</feature>
<proteinExistence type="predicted"/>
<name>A0A6J2R9S7_COTGO</name>
<dbReference type="GeneID" id="115021054"/>
<dbReference type="KEGG" id="cgob:115021054"/>
<keyword evidence="2" id="KW-1185">Reference proteome</keyword>
<evidence type="ECO:0000256" key="1">
    <source>
        <dbReference type="SAM" id="MobiDB-lite"/>
    </source>
</evidence>